<dbReference type="AlphaFoldDB" id="A0A1Q5Q1P4"/>
<comment type="subcellular location">
    <subcellularLocation>
        <location evidence="9">Cytoplasm</location>
    </subcellularLocation>
</comment>
<proteinExistence type="inferred from homology"/>
<dbReference type="Pfam" id="PF02870">
    <property type="entry name" value="Methyltransf_1N"/>
    <property type="match status" value="1"/>
</dbReference>
<keyword evidence="4 9" id="KW-0489">Methyltransferase</keyword>
<keyword evidence="7 9" id="KW-0234">DNA repair</keyword>
<dbReference type="CDD" id="cd06445">
    <property type="entry name" value="ATase"/>
    <property type="match status" value="1"/>
</dbReference>
<dbReference type="NCBIfam" id="TIGR00589">
    <property type="entry name" value="ogt"/>
    <property type="match status" value="1"/>
</dbReference>
<dbReference type="SUPFAM" id="SSF46767">
    <property type="entry name" value="Methylated DNA-protein cysteine methyltransferase, C-terminal domain"/>
    <property type="match status" value="1"/>
</dbReference>
<evidence type="ECO:0000256" key="3">
    <source>
        <dbReference type="ARBA" id="ARBA00022490"/>
    </source>
</evidence>
<evidence type="ECO:0000259" key="10">
    <source>
        <dbReference type="Pfam" id="PF01035"/>
    </source>
</evidence>
<reference evidence="13" key="1">
    <citation type="submission" date="2016-12" db="EMBL/GenBank/DDBJ databases">
        <authorList>
            <person name="Meng X."/>
        </authorList>
    </citation>
    <scope>NUCLEOTIDE SEQUENCE [LARGE SCALE GENOMIC DNA]</scope>
    <source>
        <strain evidence="13">DSM 19116</strain>
    </source>
</reference>
<feature type="active site" description="Nucleophile; methyl group acceptor" evidence="9">
    <location>
        <position position="146"/>
    </location>
</feature>
<evidence type="ECO:0000256" key="1">
    <source>
        <dbReference type="ARBA" id="ARBA00001286"/>
    </source>
</evidence>
<evidence type="ECO:0000256" key="6">
    <source>
        <dbReference type="ARBA" id="ARBA00022763"/>
    </source>
</evidence>
<evidence type="ECO:0000259" key="11">
    <source>
        <dbReference type="Pfam" id="PF02870"/>
    </source>
</evidence>
<dbReference type="GO" id="GO:0005737">
    <property type="term" value="C:cytoplasm"/>
    <property type="evidence" value="ECO:0007669"/>
    <property type="project" value="UniProtKB-SubCell"/>
</dbReference>
<name>A0A1Q5Q1P4_9ACTO</name>
<dbReference type="EMBL" id="MQVR01000049">
    <property type="protein sequence ID" value="OKL53625.1"/>
    <property type="molecule type" value="Genomic_DNA"/>
</dbReference>
<keyword evidence="13" id="KW-1185">Reference proteome</keyword>
<dbReference type="InterPro" id="IPR036388">
    <property type="entry name" value="WH-like_DNA-bd_sf"/>
</dbReference>
<dbReference type="GO" id="GO:0032259">
    <property type="term" value="P:methylation"/>
    <property type="evidence" value="ECO:0007669"/>
    <property type="project" value="UniProtKB-KW"/>
</dbReference>
<comment type="miscellaneous">
    <text evidence="9">This enzyme catalyzes only one turnover and therefore is not strictly catalytic. According to one definition, an enzyme is a biocatalyst that acts repeatedly and over many reaction cycles.</text>
</comment>
<keyword evidence="5 9" id="KW-0808">Transferase</keyword>
<feature type="domain" description="Methylated-DNA-[protein]-cysteine S-methyltransferase DNA binding" evidence="10">
    <location>
        <begin position="95"/>
        <end position="173"/>
    </location>
</feature>
<dbReference type="InterPro" id="IPR001497">
    <property type="entry name" value="MethylDNA_cys_MeTrfase_AS"/>
</dbReference>
<keyword evidence="3 9" id="KW-0963">Cytoplasm</keyword>
<evidence type="ECO:0000256" key="2">
    <source>
        <dbReference type="ARBA" id="ARBA00008711"/>
    </source>
</evidence>
<dbReference type="InterPro" id="IPR014048">
    <property type="entry name" value="MethylDNA_cys_MeTrfase_DNA-bd"/>
</dbReference>
<dbReference type="GO" id="GO:0006307">
    <property type="term" value="P:DNA alkylation repair"/>
    <property type="evidence" value="ECO:0007669"/>
    <property type="project" value="UniProtKB-UniRule"/>
</dbReference>
<dbReference type="RefSeq" id="WP_073716923.1">
    <property type="nucleotide sequence ID" value="NZ_MQVR01000049.1"/>
</dbReference>
<dbReference type="PANTHER" id="PTHR10815">
    <property type="entry name" value="METHYLATED-DNA--PROTEIN-CYSTEINE METHYLTRANSFERASE"/>
    <property type="match status" value="1"/>
</dbReference>
<dbReference type="InterPro" id="IPR036217">
    <property type="entry name" value="MethylDNA_cys_MeTrfase_DNAb"/>
</dbReference>
<keyword evidence="6 9" id="KW-0227">DNA damage</keyword>
<dbReference type="OrthoDB" id="9811249at2"/>
<organism evidence="12 13">
    <name type="scientific">Bowdeniella nasicola</name>
    <dbReference type="NCBI Taxonomy" id="208480"/>
    <lineage>
        <taxon>Bacteria</taxon>
        <taxon>Bacillati</taxon>
        <taxon>Actinomycetota</taxon>
        <taxon>Actinomycetes</taxon>
        <taxon>Actinomycetales</taxon>
        <taxon>Actinomycetaceae</taxon>
        <taxon>Bowdeniella</taxon>
    </lineage>
</organism>
<dbReference type="EC" id="2.1.1.63" evidence="9"/>
<dbReference type="PANTHER" id="PTHR10815:SF5">
    <property type="entry name" value="METHYLATED-DNA--PROTEIN-CYSTEINE METHYLTRANSFERASE"/>
    <property type="match status" value="1"/>
</dbReference>
<evidence type="ECO:0000256" key="4">
    <source>
        <dbReference type="ARBA" id="ARBA00022603"/>
    </source>
</evidence>
<gene>
    <name evidence="12" type="ORF">BSZ39_08540</name>
</gene>
<comment type="similarity">
    <text evidence="2 9">Belongs to the MGMT family.</text>
</comment>
<dbReference type="GO" id="GO:0003908">
    <property type="term" value="F:methylated-DNA-[protein]-cysteine S-methyltransferase activity"/>
    <property type="evidence" value="ECO:0007669"/>
    <property type="project" value="UniProtKB-UniRule"/>
</dbReference>
<dbReference type="InterPro" id="IPR008332">
    <property type="entry name" value="MethylG_MeTrfase_N"/>
</dbReference>
<dbReference type="Proteomes" id="UP000185628">
    <property type="component" value="Unassembled WGS sequence"/>
</dbReference>
<dbReference type="Gene3D" id="3.30.160.70">
    <property type="entry name" value="Methylated DNA-protein cysteine methyltransferase domain"/>
    <property type="match status" value="1"/>
</dbReference>
<comment type="caution">
    <text evidence="12">The sequence shown here is derived from an EMBL/GenBank/DDBJ whole genome shotgun (WGS) entry which is preliminary data.</text>
</comment>
<dbReference type="PROSITE" id="PS00374">
    <property type="entry name" value="MGMT"/>
    <property type="match status" value="1"/>
</dbReference>
<evidence type="ECO:0000256" key="5">
    <source>
        <dbReference type="ARBA" id="ARBA00022679"/>
    </source>
</evidence>
<evidence type="ECO:0000256" key="8">
    <source>
        <dbReference type="ARBA" id="ARBA00049348"/>
    </source>
</evidence>
<dbReference type="FunFam" id="1.10.10.10:FF:000214">
    <property type="entry name" value="Methylated-DNA--protein-cysteine methyltransferase"/>
    <property type="match status" value="1"/>
</dbReference>
<evidence type="ECO:0000313" key="13">
    <source>
        <dbReference type="Proteomes" id="UP000185628"/>
    </source>
</evidence>
<dbReference type="SUPFAM" id="SSF53155">
    <property type="entry name" value="Methylated DNA-protein cysteine methyltransferase domain"/>
    <property type="match status" value="1"/>
</dbReference>
<accession>A0A1Q5Q1P4</accession>
<protein>
    <recommendedName>
        <fullName evidence="9">Methylated-DNA--protein-cysteine methyltransferase</fullName>
        <ecNumber evidence="9">2.1.1.63</ecNumber>
    </recommendedName>
    <alternativeName>
        <fullName evidence="9">6-O-methylguanine-DNA methyltransferase</fullName>
        <shortName evidence="9">MGMT</shortName>
    </alternativeName>
    <alternativeName>
        <fullName evidence="9">O-6-methylguanine-DNA-alkyltransferase</fullName>
    </alternativeName>
</protein>
<dbReference type="Gene3D" id="1.10.10.10">
    <property type="entry name" value="Winged helix-like DNA-binding domain superfamily/Winged helix DNA-binding domain"/>
    <property type="match status" value="1"/>
</dbReference>
<comment type="function">
    <text evidence="9">Involved in the cellular defense against the biological effects of O6-methylguanine (O6-MeG) and O4-methylthymine (O4-MeT) in DNA. Repairs the methylated nucleobase in DNA by stoichiometrically transferring the methyl group to a cysteine residue in the enzyme. This is a suicide reaction: the enzyme is irreversibly inactivated.</text>
</comment>
<dbReference type="InterPro" id="IPR036631">
    <property type="entry name" value="MGMT_N_sf"/>
</dbReference>
<evidence type="ECO:0000313" key="12">
    <source>
        <dbReference type="EMBL" id="OKL53625.1"/>
    </source>
</evidence>
<dbReference type="Pfam" id="PF01035">
    <property type="entry name" value="DNA_binding_1"/>
    <property type="match status" value="1"/>
</dbReference>
<feature type="domain" description="Methylguanine DNA methyltransferase ribonuclease-like" evidence="11">
    <location>
        <begin position="19"/>
        <end position="89"/>
    </location>
</feature>
<evidence type="ECO:0000256" key="9">
    <source>
        <dbReference type="HAMAP-Rule" id="MF_00772"/>
    </source>
</evidence>
<comment type="catalytic activity">
    <reaction evidence="8 9">
        <text>a 6-O-methyl-2'-deoxyguanosine in DNA + L-cysteinyl-[protein] = S-methyl-L-cysteinyl-[protein] + a 2'-deoxyguanosine in DNA</text>
        <dbReference type="Rhea" id="RHEA:24000"/>
        <dbReference type="Rhea" id="RHEA-COMP:10131"/>
        <dbReference type="Rhea" id="RHEA-COMP:10132"/>
        <dbReference type="Rhea" id="RHEA-COMP:11367"/>
        <dbReference type="Rhea" id="RHEA-COMP:11368"/>
        <dbReference type="ChEBI" id="CHEBI:29950"/>
        <dbReference type="ChEBI" id="CHEBI:82612"/>
        <dbReference type="ChEBI" id="CHEBI:85445"/>
        <dbReference type="ChEBI" id="CHEBI:85448"/>
        <dbReference type="EC" id="2.1.1.63"/>
    </reaction>
</comment>
<sequence length="184" mass="19967">MATTPTPSSPSVAHIGDRHTRIESPLGEITLVARDYRLSGLYFPDQVRRPADEVFGEQVDVATDPFLSEVAEQLARYFDGSREAFDVPLYLRGTPFRTRIWELLQHIPYGARRTYAQLAALAGSPGAAQSIGQAVGANPISIIVPCHRVIGADGSLTGYAGGMWRKQFLLDLEDGVDGAAARLL</sequence>
<dbReference type="InterPro" id="IPR023546">
    <property type="entry name" value="MGMT"/>
</dbReference>
<comment type="catalytic activity">
    <reaction evidence="1 9">
        <text>a 4-O-methyl-thymidine in DNA + L-cysteinyl-[protein] = a thymidine in DNA + S-methyl-L-cysteinyl-[protein]</text>
        <dbReference type="Rhea" id="RHEA:53428"/>
        <dbReference type="Rhea" id="RHEA-COMP:10131"/>
        <dbReference type="Rhea" id="RHEA-COMP:10132"/>
        <dbReference type="Rhea" id="RHEA-COMP:13555"/>
        <dbReference type="Rhea" id="RHEA-COMP:13556"/>
        <dbReference type="ChEBI" id="CHEBI:29950"/>
        <dbReference type="ChEBI" id="CHEBI:82612"/>
        <dbReference type="ChEBI" id="CHEBI:137386"/>
        <dbReference type="ChEBI" id="CHEBI:137387"/>
        <dbReference type="EC" id="2.1.1.63"/>
    </reaction>
</comment>
<dbReference type="HAMAP" id="MF_00772">
    <property type="entry name" value="OGT"/>
    <property type="match status" value="1"/>
</dbReference>
<evidence type="ECO:0000256" key="7">
    <source>
        <dbReference type="ARBA" id="ARBA00023204"/>
    </source>
</evidence>